<evidence type="ECO:0000313" key="1">
    <source>
        <dbReference type="EMBL" id="MEP0820734.1"/>
    </source>
</evidence>
<accession>A0ABV0JG17</accession>
<proteinExistence type="predicted"/>
<comment type="caution">
    <text evidence="1">The sequence shown here is derived from an EMBL/GenBank/DDBJ whole genome shotgun (WGS) entry which is preliminary data.</text>
</comment>
<dbReference type="EMBL" id="JAMPKM010000041">
    <property type="protein sequence ID" value="MEP0820734.1"/>
    <property type="molecule type" value="Genomic_DNA"/>
</dbReference>
<reference evidence="1 2" key="1">
    <citation type="submission" date="2022-04" db="EMBL/GenBank/DDBJ databases">
        <title>Positive selection, recombination, and allopatry shape intraspecific diversity of widespread and dominant cyanobacteria.</title>
        <authorList>
            <person name="Wei J."/>
            <person name="Shu W."/>
            <person name="Hu C."/>
        </authorList>
    </citation>
    <scope>NUCLEOTIDE SEQUENCE [LARGE SCALE GENOMIC DNA]</scope>
    <source>
        <strain evidence="1 2">GB2-A4</strain>
    </source>
</reference>
<name>A0ABV0JG17_9CYAN</name>
<gene>
    <name evidence="1" type="ORF">NC998_26955</name>
</gene>
<organism evidence="1 2">
    <name type="scientific">Trichocoleus desertorum GB2-A4</name>
    <dbReference type="NCBI Taxonomy" id="2933944"/>
    <lineage>
        <taxon>Bacteria</taxon>
        <taxon>Bacillati</taxon>
        <taxon>Cyanobacteriota</taxon>
        <taxon>Cyanophyceae</taxon>
        <taxon>Leptolyngbyales</taxon>
        <taxon>Trichocoleusaceae</taxon>
        <taxon>Trichocoleus</taxon>
    </lineage>
</organism>
<evidence type="ECO:0000313" key="2">
    <source>
        <dbReference type="Proteomes" id="UP001464891"/>
    </source>
</evidence>
<sequence>MSLTLGIRLLGGFSIIYGDRLVVEITSERAQTLLAYLVLHRQAAQPRQRIALKNGSSYRAEGNLHQAASREIFRRLTNSHRFVFPVLKGSWGRLHSRCFYKA</sequence>
<keyword evidence="2" id="KW-1185">Reference proteome</keyword>
<dbReference type="Proteomes" id="UP001464891">
    <property type="component" value="Unassembled WGS sequence"/>
</dbReference>
<dbReference type="RefSeq" id="WP_190441933.1">
    <property type="nucleotide sequence ID" value="NZ_JAMPKM010000041.1"/>
</dbReference>
<protein>
    <submittedName>
        <fullName evidence="1">Uncharacterized protein</fullName>
    </submittedName>
</protein>